<sequence length="72" mass="7902">MTIQNKCPRCDKWYTLDSACCQCIEEINAALLAALAEITGWCAYSQYRTNNARDEIIKINSIASAAIASVKG</sequence>
<dbReference type="EMBL" id="MT144763">
    <property type="protein sequence ID" value="QJH99013.1"/>
    <property type="molecule type" value="Genomic_DNA"/>
</dbReference>
<organism evidence="1">
    <name type="scientific">viral metagenome</name>
    <dbReference type="NCBI Taxonomy" id="1070528"/>
    <lineage>
        <taxon>unclassified sequences</taxon>
        <taxon>metagenomes</taxon>
        <taxon>organismal metagenomes</taxon>
    </lineage>
</organism>
<dbReference type="EMBL" id="MT143977">
    <property type="protein sequence ID" value="QJA44596.1"/>
    <property type="molecule type" value="Genomic_DNA"/>
</dbReference>
<proteinExistence type="predicted"/>
<dbReference type="AlphaFoldDB" id="A0A6H1Z9L5"/>
<gene>
    <name evidence="1" type="ORF">TM448A00111_0099</name>
    <name evidence="2" type="ORF">TM448B01464_0018</name>
</gene>
<name>A0A6H1Z9L5_9ZZZZ</name>
<reference evidence="1" key="1">
    <citation type="submission" date="2020-03" db="EMBL/GenBank/DDBJ databases">
        <title>The deep terrestrial virosphere.</title>
        <authorList>
            <person name="Holmfeldt K."/>
            <person name="Nilsson E."/>
            <person name="Simone D."/>
            <person name="Lopez-Fernandez M."/>
            <person name="Wu X."/>
            <person name="de Brujin I."/>
            <person name="Lundin D."/>
            <person name="Andersson A."/>
            <person name="Bertilsson S."/>
            <person name="Dopson M."/>
        </authorList>
    </citation>
    <scope>NUCLEOTIDE SEQUENCE</scope>
    <source>
        <strain evidence="1">TM448A00111</strain>
        <strain evidence="2">TM448B01464</strain>
    </source>
</reference>
<protein>
    <submittedName>
        <fullName evidence="1">Uncharacterized protein</fullName>
    </submittedName>
</protein>
<evidence type="ECO:0000313" key="2">
    <source>
        <dbReference type="EMBL" id="QJH99013.1"/>
    </source>
</evidence>
<evidence type="ECO:0000313" key="1">
    <source>
        <dbReference type="EMBL" id="QJA44596.1"/>
    </source>
</evidence>
<accession>A0A6H1Z9L5</accession>